<accession>D6TY50</accession>
<dbReference type="InterPro" id="IPR011047">
    <property type="entry name" value="Quinoprotein_ADH-like_sf"/>
</dbReference>
<dbReference type="InParanoid" id="D6TY50"/>
<feature type="domain" description="Pyrrolo-quinoline quinone repeat" evidence="2">
    <location>
        <begin position="409"/>
        <end position="474"/>
    </location>
</feature>
<protein>
    <submittedName>
        <fullName evidence="3">Pyrrolo-quinoline quinone</fullName>
    </submittedName>
</protein>
<dbReference type="STRING" id="485913.Krac_6188"/>
<dbReference type="eggNOG" id="COG1520">
    <property type="taxonomic scope" value="Bacteria"/>
</dbReference>
<dbReference type="Gene3D" id="2.130.10.10">
    <property type="entry name" value="YVTN repeat-like/Quinoprotein amine dehydrogenase"/>
    <property type="match status" value="2"/>
</dbReference>
<organism evidence="3 4">
    <name type="scientific">Ktedonobacter racemifer DSM 44963</name>
    <dbReference type="NCBI Taxonomy" id="485913"/>
    <lineage>
        <taxon>Bacteria</taxon>
        <taxon>Bacillati</taxon>
        <taxon>Chloroflexota</taxon>
        <taxon>Ktedonobacteria</taxon>
        <taxon>Ktedonobacterales</taxon>
        <taxon>Ktedonobacteraceae</taxon>
        <taxon>Ktedonobacter</taxon>
    </lineage>
</organism>
<comment type="caution">
    <text evidence="3">The sequence shown here is derived from an EMBL/GenBank/DDBJ whole genome shotgun (WGS) entry which is preliminary data.</text>
</comment>
<dbReference type="SMART" id="SM00564">
    <property type="entry name" value="PQQ"/>
    <property type="match status" value="8"/>
</dbReference>
<evidence type="ECO:0000256" key="1">
    <source>
        <dbReference type="SAM" id="Phobius"/>
    </source>
</evidence>
<dbReference type="Pfam" id="PF13360">
    <property type="entry name" value="PQQ_2"/>
    <property type="match status" value="3"/>
</dbReference>
<dbReference type="InterPro" id="IPR015943">
    <property type="entry name" value="WD40/YVTN_repeat-like_dom_sf"/>
</dbReference>
<keyword evidence="1" id="KW-1133">Transmembrane helix</keyword>
<proteinExistence type="predicted"/>
<reference evidence="3 4" key="1">
    <citation type="journal article" date="2011" name="Stand. Genomic Sci.">
        <title>Non-contiguous finished genome sequence and contextual data of the filamentous soil bacterium Ktedonobacter racemifer type strain (SOSP1-21).</title>
        <authorList>
            <person name="Chang Y.J."/>
            <person name="Land M."/>
            <person name="Hauser L."/>
            <person name="Chertkov O."/>
            <person name="Del Rio T.G."/>
            <person name="Nolan M."/>
            <person name="Copeland A."/>
            <person name="Tice H."/>
            <person name="Cheng J.F."/>
            <person name="Lucas S."/>
            <person name="Han C."/>
            <person name="Goodwin L."/>
            <person name="Pitluck S."/>
            <person name="Ivanova N."/>
            <person name="Ovchinikova G."/>
            <person name="Pati A."/>
            <person name="Chen A."/>
            <person name="Palaniappan K."/>
            <person name="Mavromatis K."/>
            <person name="Liolios K."/>
            <person name="Brettin T."/>
            <person name="Fiebig A."/>
            <person name="Rohde M."/>
            <person name="Abt B."/>
            <person name="Goker M."/>
            <person name="Detter J.C."/>
            <person name="Woyke T."/>
            <person name="Bristow J."/>
            <person name="Eisen J.A."/>
            <person name="Markowitz V."/>
            <person name="Hugenholtz P."/>
            <person name="Kyrpides N.C."/>
            <person name="Klenk H.P."/>
            <person name="Lapidus A."/>
        </authorList>
    </citation>
    <scope>NUCLEOTIDE SEQUENCE [LARGE SCALE GENOMIC DNA]</scope>
    <source>
        <strain evidence="4">DSM 44963</strain>
    </source>
</reference>
<dbReference type="Proteomes" id="UP000004508">
    <property type="component" value="Unassembled WGS sequence"/>
</dbReference>
<name>D6TY50_KTERA</name>
<feature type="domain" description="Pyrrolo-quinoline quinone repeat" evidence="2">
    <location>
        <begin position="273"/>
        <end position="385"/>
    </location>
</feature>
<evidence type="ECO:0000259" key="2">
    <source>
        <dbReference type="Pfam" id="PF13360"/>
    </source>
</evidence>
<dbReference type="EMBL" id="ADVG01000003">
    <property type="protein sequence ID" value="EFH85046.1"/>
    <property type="molecule type" value="Genomic_DNA"/>
</dbReference>
<sequence length="483" mass="52205">MHRVSGWIKLHLIWVIILSLTVALLLGSGVWFFIRTSASSVNDVLVTGPAFVALFDKDTGKQIWRYQTDLYSHQISRNTYRTGITAFAPLVSNGLVYILTQTPVGYTPNGFTYTLEALSLANGTVQWSWGWKEASTLGDPLTLANGVIYISAYTFTGNIDSPPSSPSSPGSPSAYQGFVVALGASDGHQLWKVSLAGQLSLATVADHVLYLSNGKALLALSASDGHQLWQYQPDDGDMAYYNQIDYQTGQTHTIIVQGQVYLEIRRVEGIHAVDDLVALNPRTGRLVWRYWSHGESMTMPILANNTLYVGIGWGAVNTPFVALNANTGVASWTYQGAPGYASQPVLDNGVLYLKEFTLPGVSGDVVALQASNGHVLKRYTPASGEVFSTFTVNQQTLYLTVSRSKRTPGEVIALNRATGAEVWHSSPSPLPVGLSVTVSQNQAYAVVTQILGPSTLFVLQAGSGKQLWSYGTSDPMYPVVTAV</sequence>
<keyword evidence="1" id="KW-0472">Membrane</keyword>
<dbReference type="PANTHER" id="PTHR34512:SF30">
    <property type="entry name" value="OUTER MEMBRANE PROTEIN ASSEMBLY FACTOR BAMB"/>
    <property type="match status" value="1"/>
</dbReference>
<dbReference type="AlphaFoldDB" id="D6TY50"/>
<feature type="domain" description="Pyrrolo-quinoline quinone repeat" evidence="2">
    <location>
        <begin position="115"/>
        <end position="238"/>
    </location>
</feature>
<dbReference type="InterPro" id="IPR018391">
    <property type="entry name" value="PQQ_b-propeller_rpt"/>
</dbReference>
<dbReference type="PANTHER" id="PTHR34512">
    <property type="entry name" value="CELL SURFACE PROTEIN"/>
    <property type="match status" value="1"/>
</dbReference>
<dbReference type="SUPFAM" id="SSF50998">
    <property type="entry name" value="Quinoprotein alcohol dehydrogenase-like"/>
    <property type="match status" value="2"/>
</dbReference>
<keyword evidence="4" id="KW-1185">Reference proteome</keyword>
<dbReference type="OrthoDB" id="158123at2"/>
<evidence type="ECO:0000313" key="4">
    <source>
        <dbReference type="Proteomes" id="UP000004508"/>
    </source>
</evidence>
<gene>
    <name evidence="3" type="ORF">Krac_6188</name>
</gene>
<keyword evidence="1" id="KW-0812">Transmembrane</keyword>
<feature type="transmembrane region" description="Helical" evidence="1">
    <location>
        <begin position="12"/>
        <end position="34"/>
    </location>
</feature>
<dbReference type="InterPro" id="IPR002372">
    <property type="entry name" value="PQQ_rpt_dom"/>
</dbReference>
<evidence type="ECO:0000313" key="3">
    <source>
        <dbReference type="EMBL" id="EFH85046.1"/>
    </source>
</evidence>
<dbReference type="RefSeq" id="WP_007917037.1">
    <property type="nucleotide sequence ID" value="NZ_ADVG01000003.1"/>
</dbReference>